<protein>
    <submittedName>
        <fullName evidence="1">Uncharacterized protein</fullName>
    </submittedName>
</protein>
<evidence type="ECO:0000313" key="1">
    <source>
        <dbReference type="EMBL" id="QDH86489.1"/>
    </source>
</evidence>
<gene>
    <name evidence="1" type="ORF">H2BulkLitter11909_000003</name>
</gene>
<accession>A0A514CYR1</accession>
<name>A0A514CYR1_9VIRU</name>
<reference evidence="1" key="1">
    <citation type="submission" date="2019-05" db="EMBL/GenBank/DDBJ databases">
        <title>Metatranscriptomic reconstruction reveals RNA viruses with the potential to shape carbon cycling in soil.</title>
        <authorList>
            <person name="Starr E.P."/>
            <person name="Nuccio E."/>
            <person name="Pett-Ridge J."/>
            <person name="Banfield J.F."/>
            <person name="Firestone M.K."/>
        </authorList>
    </citation>
    <scope>NUCLEOTIDE SEQUENCE</scope>
    <source>
        <strain evidence="1">H2_Bulk_Litter_11_909</strain>
    </source>
</reference>
<proteinExistence type="predicted"/>
<sequence>MALTDPIALTINSVGLTLPKISVVGDETIYSTADGLVQVKASHDYAKRNRHLLRIDHSKVTADPFIPADNVKVGMSNYIVFDVPAAGYTATEALQVYQGFKTWFTATSDAVITKLLGGES</sequence>
<dbReference type="EMBL" id="MN032713">
    <property type="protein sequence ID" value="QDH86489.1"/>
    <property type="molecule type" value="Genomic_RNA"/>
</dbReference>
<organism evidence="1">
    <name type="scientific">Leviviridae sp</name>
    <dbReference type="NCBI Taxonomy" id="2027243"/>
    <lineage>
        <taxon>Viruses</taxon>
        <taxon>Riboviria</taxon>
        <taxon>Orthornavirae</taxon>
        <taxon>Lenarviricota</taxon>
        <taxon>Leviviricetes</taxon>
        <taxon>Norzivirales</taxon>
        <taxon>Fiersviridae</taxon>
    </lineage>
</organism>